<sequence length="271" mass="30727">MKTIHVTFDEMHQSMAPVRMSSGPEPFIMTPGQLKSGLAPTDIAAGMFFNRTEPNQVNTLQIISEMDLKLNPLDNIVEIPSLAKGRSSEEGIDFVESFALVARIEAIRNFHCKCCKPTIDHLSDGCPKLLFLMVIFKKMSLSVKPEDLTSRYLYSLVIEEAEKNAISTTEAEYIAMSGCLTRSSTPRSKTLTFKLLAPFHPRASGKIEWVELYFIEMNYQLEIFSPISYQGERFDFFFHAWHEEFALKLSTSSKRRGMSKTQCPSISFVHS</sequence>
<accession>A0ABQ4WZP3</accession>
<organism evidence="1 2">
    <name type="scientific">Tanacetum coccineum</name>
    <dbReference type="NCBI Taxonomy" id="301880"/>
    <lineage>
        <taxon>Eukaryota</taxon>
        <taxon>Viridiplantae</taxon>
        <taxon>Streptophyta</taxon>
        <taxon>Embryophyta</taxon>
        <taxon>Tracheophyta</taxon>
        <taxon>Spermatophyta</taxon>
        <taxon>Magnoliopsida</taxon>
        <taxon>eudicotyledons</taxon>
        <taxon>Gunneridae</taxon>
        <taxon>Pentapetalae</taxon>
        <taxon>asterids</taxon>
        <taxon>campanulids</taxon>
        <taxon>Asterales</taxon>
        <taxon>Asteraceae</taxon>
        <taxon>Asteroideae</taxon>
        <taxon>Anthemideae</taxon>
        <taxon>Anthemidinae</taxon>
        <taxon>Tanacetum</taxon>
    </lineage>
</organism>
<reference evidence="1" key="1">
    <citation type="journal article" date="2022" name="Int. J. Mol. Sci.">
        <title>Draft Genome of Tanacetum Coccineum: Genomic Comparison of Closely Related Tanacetum-Family Plants.</title>
        <authorList>
            <person name="Yamashiro T."/>
            <person name="Shiraishi A."/>
            <person name="Nakayama K."/>
            <person name="Satake H."/>
        </authorList>
    </citation>
    <scope>NUCLEOTIDE SEQUENCE</scope>
</reference>
<protein>
    <submittedName>
        <fullName evidence="1">Uncharacterized protein</fullName>
    </submittedName>
</protein>
<dbReference type="Proteomes" id="UP001151760">
    <property type="component" value="Unassembled WGS sequence"/>
</dbReference>
<evidence type="ECO:0000313" key="1">
    <source>
        <dbReference type="EMBL" id="GJS58409.1"/>
    </source>
</evidence>
<name>A0ABQ4WZP3_9ASTR</name>
<reference evidence="1" key="2">
    <citation type="submission" date="2022-01" db="EMBL/GenBank/DDBJ databases">
        <authorList>
            <person name="Yamashiro T."/>
            <person name="Shiraishi A."/>
            <person name="Satake H."/>
            <person name="Nakayama K."/>
        </authorList>
    </citation>
    <scope>NUCLEOTIDE SEQUENCE</scope>
</reference>
<proteinExistence type="predicted"/>
<comment type="caution">
    <text evidence="1">The sequence shown here is derived from an EMBL/GenBank/DDBJ whole genome shotgun (WGS) entry which is preliminary data.</text>
</comment>
<evidence type="ECO:0000313" key="2">
    <source>
        <dbReference type="Proteomes" id="UP001151760"/>
    </source>
</evidence>
<dbReference type="EMBL" id="BQNB010009076">
    <property type="protein sequence ID" value="GJS58409.1"/>
    <property type="molecule type" value="Genomic_DNA"/>
</dbReference>
<gene>
    <name evidence="1" type="ORF">Tco_0653193</name>
</gene>
<keyword evidence="2" id="KW-1185">Reference proteome</keyword>